<sequence>MPQFKAYIGRQEKLQGKDVQAAVLTLEQFLEKVTTLRAQILRYDQAYYGDNAPEVSDFEYDEIKNELLYFETTYPEVYLEHFGSFMASERVGSEFIHSSTASAKDLASDQIRSNQDESVVLEEDQELEDQDLHGLYAELVASKASFAAWQEIEHFQQVDDEQIDSLYAPYKPQEVDHEIPMLSLSNVYSAEEFTSNFYTQVEKVYQEQKLLGSTKNLNITFCAEPKFDGIACALIYRNGKLVRGATRGNGVRGYDITRHVQRVPNVPQELPELVQQYAATGKENILEVRGELLMLQEDFEYLNHLYERYKKKPLVNLRNGAGSFVSRDAYRRVIRKLRKSINGVSKSTQDLYIIDNLPKQMPLRFMAYVVNQHENIEAPELHANSQYQLLMFARRLGFTVSELVTQVTGFKQITEFYNRIEKLRPELSFDIDGTVFKVDNLEHQEAIGWIANSPKWAIAFKFLPNEAVTTLKDVTINVGRTGVVSPIAKVDPCFVAGATVSSLSLNNYYLLKRMDLHQDDKVVIYRGGEVIPVVKQALVDQRKPQALPVNILPTCPECGSFLQQTTNLHQTALTNLNLHRIFDFKDYGEVAKSFALEQAITYPLASKLVSAVNLHRQVLNHLQNNREIIYNHWVKFASYLNDLFANTDLKKSAVEADFIKDLRQLSSSISEEVISFYKAKKQGDAAADLEVKDSTEDKGNVADQVSIEANSIKAYYQIDFSHDEILITLTKKFLTPLVKNLLALPEAKTGIAYAQLMDLVAAKETYEQEENKQSEAAQQAKYQFEKLYTELSKIEGNADSDKRFKVVQSGALTCTNPAHNCSGQLEAKIEYFYSKSGIDLKGFGPAITNQFTSLGKFTNIADPYQMLKLEFFEQASDLMKALLVHKPAFNLAYKLRADYIKALEAKFDAYVAQYQVAPETQYLAYRDKVESLIINARDFSTYLTAPDYLELCSNLQVDLEQAFKAIEVNAASEEIAQADKAQTQPEASQNLTTQDDKQNLTSLETSQTSTSQDVNQQAVVDKDKAKKHTNYQQYFKALLLENAHGNFADTYGAYIRRVSRFNALQNQAKLLTAYLIQVVAKYPTAINAQDNRKAINTWLQEILNSSLVQQVPVLKEALFTLANNSTWSKLFTQKTKLDSQTLFLNPRPAKASLEILAKIGGHLNSNLHELKTAKEKLSVSLLQVQETDEQQLTLASYVQELVTKLASLYKAIFKQAKAFTAQLSSVTDFLTLAGMFNFAQQEEILGLISDWLNPATSEGQEPELLTVLDPEILVLERQTDLSAYYQKLYNFYLDKLKERSTSPNWVNEFAKAEQEDPRDQRDYILTHLTRFSSPQVQLEQQLGVNAEHLLEQSAVQVYDEQVRADAADLAAGKKLEEKFLNAYLQHKAKYHKNVSTLDLNQQALATQEQVNLEEIRVKVAKASASKPETFFKASSKGEKKKHEQEAAPIQAQELTLAQAQEPASTPKQESSAELDVKPAPIKLRRRIKQADEATAITTTKKAETKAAAKDKSKKKDEADKQAKVIKVGEISTQEMTAKAAKAGKGAKKGSRTKKVAGNANSSLISAIALDNANATSETTSAVETKATAKRANRKSKKQDSVLYARIDLPFEFEDESSNEVEPKAAALELQTAVVEPQEQVVVVQDKVSTKQAEELEVAQATTEANEAITSEVKEVESKTKATKAKAPKTKAKQASQAQIADEEVLVELPKAIEDTTEVVETQVKAVDTQVEAVETQAEVVDTQAEAVETQAEAVDTQVEALDTQNEAVYTQLETVETQAEAVDTQVEAVDTQVEAVGTQAEAVVTQVEAVDTQVEAVDTQAEVVGAQSKALDTQDEVVETQVKAVEEDSSAVEDNLPAIETDTKEVKSKVQRANSDKFFNEQIQQMLEQGNLFNVNKSHELYTFLRAHAYTLAAVTPMNELQVQSIMQDLSLASDEPKLLALNDLETYTQKAQENVAFSALYPRVTALSRYTGVISLYFDKVLTLLKLNHNTGSLTLDSLLDENRVNELNALLTKNEQKNQEVQDISLYLESKEINFTKLGYMTRSLIQANISDFLRLIKRVPHYASLFTARMKCYFKLLAQDAYTRQMEFKALVTPYAEKLKFNPEAINHGTSYNWKAVGKGWVNKEVFGGKIYKVLVDSFAEKKELKLSEFIRSIGINGVGPAVAEDLTRPQLLPDIQSLVNFDALKITKAINYSLFVRNVLNTKYVQEVSYAYDEQGAIIANIITKEGPKSSKTKSLHQSFDTLNTISEVNIVTKFAQMDKLSLDLEQIGKEETINTIGAVTLGNILQYFGDKNNQQTIQQFIDAGIKFKANQASFNNELCNKRVVVTGSLVILDRKACANFIKESGGKFSSSITLDTDILVIGGASSLEELPNTSKVKRAQELGVRLMFEPEFTQIYQQSIAQEPQA</sequence>
<protein>
    <recommendedName>
        <fullName evidence="2">DNA ligase (NAD(+))</fullName>
        <ecNumber evidence="2">6.5.1.2</ecNumber>
    </recommendedName>
</protein>
<dbReference type="Pfam" id="PF03120">
    <property type="entry name" value="OB_DNA_ligase"/>
    <property type="match status" value="1"/>
</dbReference>
<comment type="catalytic activity">
    <reaction evidence="8">
        <text>NAD(+) + (deoxyribonucleotide)n-3'-hydroxyl + 5'-phospho-(deoxyribonucleotide)m = (deoxyribonucleotide)n+m + AMP + beta-nicotinamide D-nucleotide.</text>
        <dbReference type="EC" id="6.5.1.2"/>
    </reaction>
</comment>
<comment type="function">
    <text evidence="1">DNA ligase that catalyzes the formation of phosphodiester linkages between 5'-phosphoryl and 3'-hydroxyl groups in double-stranded DNA using NAD as a coenzyme and as the energy source for the reaction. It is essential for DNA replication and repair of damaged DNA.</text>
</comment>
<feature type="compositionally biased region" description="Basic residues" evidence="9">
    <location>
        <begin position="1587"/>
        <end position="1596"/>
    </location>
</feature>
<dbReference type="SMART" id="SM00532">
    <property type="entry name" value="LIGANc"/>
    <property type="match status" value="1"/>
</dbReference>
<feature type="region of interest" description="Disordered" evidence="9">
    <location>
        <begin position="1670"/>
        <end position="1696"/>
    </location>
</feature>
<reference evidence="11 12" key="1">
    <citation type="submission" date="2017-08" db="EMBL/GenBank/DDBJ databases">
        <title>Reclassification of Bisgaard taxon 37 and 44.</title>
        <authorList>
            <person name="Christensen H."/>
        </authorList>
    </citation>
    <scope>NUCLEOTIDE SEQUENCE [LARGE SCALE GENOMIC DNA]</scope>
    <source>
        <strain evidence="11 12">111</strain>
    </source>
</reference>
<evidence type="ECO:0000313" key="11">
    <source>
        <dbReference type="EMBL" id="RIY39985.1"/>
    </source>
</evidence>
<dbReference type="GO" id="GO:0006281">
    <property type="term" value="P:DNA repair"/>
    <property type="evidence" value="ECO:0007669"/>
    <property type="project" value="UniProtKB-KW"/>
</dbReference>
<evidence type="ECO:0000256" key="5">
    <source>
        <dbReference type="ARBA" id="ARBA00022763"/>
    </source>
</evidence>
<evidence type="ECO:0000256" key="1">
    <source>
        <dbReference type="ARBA" id="ARBA00004067"/>
    </source>
</evidence>
<keyword evidence="12" id="KW-1185">Reference proteome</keyword>
<dbReference type="GO" id="GO:0003911">
    <property type="term" value="F:DNA ligase (NAD+) activity"/>
    <property type="evidence" value="ECO:0007669"/>
    <property type="project" value="UniProtKB-EC"/>
</dbReference>
<organism evidence="11 12">
    <name type="scientific">Psittacicella hinzii</name>
    <dbReference type="NCBI Taxonomy" id="2028575"/>
    <lineage>
        <taxon>Bacteria</taxon>
        <taxon>Pseudomonadati</taxon>
        <taxon>Pseudomonadota</taxon>
        <taxon>Gammaproteobacteria</taxon>
        <taxon>Pasteurellales</taxon>
        <taxon>Psittacicellaceae</taxon>
        <taxon>Psittacicella</taxon>
    </lineage>
</organism>
<dbReference type="Gene3D" id="3.30.470.30">
    <property type="entry name" value="DNA ligase/mRNA capping enzyme"/>
    <property type="match status" value="1"/>
</dbReference>
<evidence type="ECO:0000256" key="6">
    <source>
        <dbReference type="ARBA" id="ARBA00023027"/>
    </source>
</evidence>
<dbReference type="Gene3D" id="1.10.150.20">
    <property type="entry name" value="5' to 3' exonuclease, C-terminal subdomain"/>
    <property type="match status" value="2"/>
</dbReference>
<keyword evidence="7" id="KW-0234">DNA repair</keyword>
<dbReference type="InterPro" id="IPR004150">
    <property type="entry name" value="NAD_DNA_ligase_OB"/>
</dbReference>
<evidence type="ECO:0000256" key="2">
    <source>
        <dbReference type="ARBA" id="ARBA00012722"/>
    </source>
</evidence>
<feature type="compositionally biased region" description="Basic residues" evidence="9">
    <location>
        <begin position="1680"/>
        <end position="1691"/>
    </location>
</feature>
<dbReference type="GO" id="GO:0006260">
    <property type="term" value="P:DNA replication"/>
    <property type="evidence" value="ECO:0007669"/>
    <property type="project" value="UniProtKB-KW"/>
</dbReference>
<dbReference type="InterPro" id="IPR012340">
    <property type="entry name" value="NA-bd_OB-fold"/>
</dbReference>
<dbReference type="EMBL" id="NRJG01000021">
    <property type="protein sequence ID" value="RIY39985.1"/>
    <property type="molecule type" value="Genomic_DNA"/>
</dbReference>
<evidence type="ECO:0000256" key="7">
    <source>
        <dbReference type="ARBA" id="ARBA00023204"/>
    </source>
</evidence>
<comment type="caution">
    <text evidence="11">The sequence shown here is derived from an EMBL/GenBank/DDBJ whole genome shotgun (WGS) entry which is preliminary data.</text>
</comment>
<evidence type="ECO:0000256" key="4">
    <source>
        <dbReference type="ARBA" id="ARBA00022705"/>
    </source>
</evidence>
<accession>A0A3A1YQR1</accession>
<gene>
    <name evidence="11" type="ORF">CKF58_01270</name>
</gene>
<keyword evidence="4" id="KW-0235">DNA replication</keyword>
<dbReference type="InterPro" id="IPR013840">
    <property type="entry name" value="DNAligase_N"/>
</dbReference>
<dbReference type="Proteomes" id="UP000265916">
    <property type="component" value="Unassembled WGS sequence"/>
</dbReference>
<dbReference type="Gene3D" id="3.40.50.10190">
    <property type="entry name" value="BRCT domain"/>
    <property type="match status" value="1"/>
</dbReference>
<dbReference type="RefSeq" id="WP_119530179.1">
    <property type="nucleotide sequence ID" value="NZ_JBHSSP010000032.1"/>
</dbReference>
<dbReference type="InterPro" id="IPR036420">
    <property type="entry name" value="BRCT_dom_sf"/>
</dbReference>
<keyword evidence="6" id="KW-0520">NAD</keyword>
<evidence type="ECO:0000259" key="10">
    <source>
        <dbReference type="SMART" id="SM00532"/>
    </source>
</evidence>
<dbReference type="Gene3D" id="2.40.50.140">
    <property type="entry name" value="Nucleic acid-binding proteins"/>
    <property type="match status" value="1"/>
</dbReference>
<dbReference type="Pfam" id="PF01653">
    <property type="entry name" value="DNA_ligase_aden"/>
    <property type="match status" value="2"/>
</dbReference>
<dbReference type="EC" id="6.5.1.2" evidence="2"/>
<proteinExistence type="predicted"/>
<dbReference type="SUPFAM" id="SSF50249">
    <property type="entry name" value="Nucleic acid-binding proteins"/>
    <property type="match status" value="1"/>
</dbReference>
<dbReference type="Gene3D" id="1.10.287.1490">
    <property type="match status" value="1"/>
</dbReference>
<dbReference type="CDD" id="cd17748">
    <property type="entry name" value="BRCT_DNA_ligase_like"/>
    <property type="match status" value="1"/>
</dbReference>
<dbReference type="SUPFAM" id="SSF56091">
    <property type="entry name" value="DNA ligase/mRNA capping enzyme, catalytic domain"/>
    <property type="match status" value="2"/>
</dbReference>
<dbReference type="SUPFAM" id="SSF52113">
    <property type="entry name" value="BRCT domain"/>
    <property type="match status" value="1"/>
</dbReference>
<evidence type="ECO:0000256" key="3">
    <source>
        <dbReference type="ARBA" id="ARBA00022598"/>
    </source>
</evidence>
<keyword evidence="3" id="KW-0436">Ligase</keyword>
<keyword evidence="5" id="KW-0227">DNA damage</keyword>
<dbReference type="Gene3D" id="1.10.287.610">
    <property type="entry name" value="Helix hairpin bin"/>
    <property type="match status" value="1"/>
</dbReference>
<evidence type="ECO:0000256" key="9">
    <source>
        <dbReference type="SAM" id="MobiDB-lite"/>
    </source>
</evidence>
<evidence type="ECO:0000256" key="8">
    <source>
        <dbReference type="ARBA" id="ARBA00034005"/>
    </source>
</evidence>
<dbReference type="InterPro" id="IPR013839">
    <property type="entry name" value="DNAligase_adenylation"/>
</dbReference>
<feature type="domain" description="NAD-dependent DNA ligase N-terminal" evidence="10">
    <location>
        <begin position="28"/>
        <end position="572"/>
    </location>
</feature>
<evidence type="ECO:0000313" key="12">
    <source>
        <dbReference type="Proteomes" id="UP000265916"/>
    </source>
</evidence>
<dbReference type="OrthoDB" id="9759736at2"/>
<feature type="region of interest" description="Disordered" evidence="9">
    <location>
        <begin position="1500"/>
        <end position="1520"/>
    </location>
</feature>
<name>A0A3A1YQR1_9GAMM</name>
<feature type="region of interest" description="Disordered" evidence="9">
    <location>
        <begin position="1574"/>
        <end position="1598"/>
    </location>
</feature>